<protein>
    <submittedName>
        <fullName evidence="2">Lasso peptide biosynthesis B2 protein</fullName>
    </submittedName>
</protein>
<dbReference type="AlphaFoldDB" id="A0A3N9WZY7"/>
<proteinExistence type="predicted"/>
<dbReference type="EMBL" id="QGSZ01000137">
    <property type="protein sequence ID" value="RQX06384.1"/>
    <property type="molecule type" value="Genomic_DNA"/>
</dbReference>
<keyword evidence="3" id="KW-1185">Reference proteome</keyword>
<sequence>MTNEQTLAHHPGGLGLRRRLLVHAVVVVARLLSTQTPARIERALRRLRGGARPASREEAAVARRHTVMVSAFCSGPLGCLPRSIATVLLCRLQGSWATWRVGIRRYPPFGAHAWVEAGGGAVDEPYPDDFHIPLLTVTPAEQPAPA</sequence>
<organism evidence="2 3">
    <name type="scientific">Micromonospora inaquosa</name>
    <dbReference type="NCBI Taxonomy" id="2203716"/>
    <lineage>
        <taxon>Bacteria</taxon>
        <taxon>Bacillati</taxon>
        <taxon>Actinomycetota</taxon>
        <taxon>Actinomycetes</taxon>
        <taxon>Micromonosporales</taxon>
        <taxon>Micromonosporaceae</taxon>
        <taxon>Micromonospora</taxon>
    </lineage>
</organism>
<reference evidence="2 3" key="1">
    <citation type="submission" date="2018-05" db="EMBL/GenBank/DDBJ databases">
        <title>Micromonospora from Atacama Desert.</title>
        <authorList>
            <person name="Carro L."/>
            <person name="Goodfellow M."/>
            <person name="Klenk H.-P."/>
        </authorList>
    </citation>
    <scope>NUCLEOTIDE SEQUENCE [LARGE SCALE GENOMIC DNA]</scope>
    <source>
        <strain evidence="2 3">LB39</strain>
    </source>
</reference>
<accession>A0A3N9WZY7</accession>
<dbReference type="Proteomes" id="UP000282312">
    <property type="component" value="Unassembled WGS sequence"/>
</dbReference>
<evidence type="ECO:0000259" key="1">
    <source>
        <dbReference type="Pfam" id="PF13471"/>
    </source>
</evidence>
<comment type="caution">
    <text evidence="2">The sequence shown here is derived from an EMBL/GenBank/DDBJ whole genome shotgun (WGS) entry which is preliminary data.</text>
</comment>
<gene>
    <name evidence="2" type="ORF">DLJ59_05085</name>
</gene>
<evidence type="ECO:0000313" key="3">
    <source>
        <dbReference type="Proteomes" id="UP000282312"/>
    </source>
</evidence>
<dbReference type="InterPro" id="IPR053521">
    <property type="entry name" value="McjB-like"/>
</dbReference>
<feature type="domain" description="Microcin J25-processing protein McjB C-terminal" evidence="1">
    <location>
        <begin position="25"/>
        <end position="125"/>
    </location>
</feature>
<dbReference type="NCBIfam" id="NF033537">
    <property type="entry name" value="lasso_biosyn_B2"/>
    <property type="match status" value="1"/>
</dbReference>
<dbReference type="RefSeq" id="WP_124771340.1">
    <property type="nucleotide sequence ID" value="NZ_JBEZFR010000021.1"/>
</dbReference>
<dbReference type="Pfam" id="PF13471">
    <property type="entry name" value="Transglut_core3"/>
    <property type="match status" value="1"/>
</dbReference>
<dbReference type="InterPro" id="IPR032708">
    <property type="entry name" value="McjB_C"/>
</dbReference>
<name>A0A3N9WZY7_9ACTN</name>
<dbReference type="OrthoDB" id="583768at2"/>
<evidence type="ECO:0000313" key="2">
    <source>
        <dbReference type="EMBL" id="RQX06384.1"/>
    </source>
</evidence>